<evidence type="ECO:0000313" key="1">
    <source>
        <dbReference type="EMBL" id="KAA1122754.1"/>
    </source>
</evidence>
<comment type="caution">
    <text evidence="1">The sequence shown here is derived from an EMBL/GenBank/DDBJ whole genome shotgun (WGS) entry which is preliminary data.</text>
</comment>
<reference evidence="1 2" key="1">
    <citation type="submission" date="2019-05" db="EMBL/GenBank/DDBJ databases">
        <title>Emergence of the Ug99 lineage of the wheat stem rust pathogen through somatic hybridization.</title>
        <authorList>
            <person name="Li F."/>
            <person name="Upadhyaya N.M."/>
            <person name="Sperschneider J."/>
            <person name="Matny O."/>
            <person name="Nguyen-Phuc H."/>
            <person name="Mago R."/>
            <person name="Raley C."/>
            <person name="Miller M.E."/>
            <person name="Silverstein K.A.T."/>
            <person name="Henningsen E."/>
            <person name="Hirsch C.D."/>
            <person name="Visser B."/>
            <person name="Pretorius Z.A."/>
            <person name="Steffenson B.J."/>
            <person name="Schwessinger B."/>
            <person name="Dodds P.N."/>
            <person name="Figueroa M."/>
        </authorList>
    </citation>
    <scope>NUCLEOTIDE SEQUENCE [LARGE SCALE GENOMIC DNA]</scope>
    <source>
        <strain evidence="1 2">Ug99</strain>
    </source>
</reference>
<protein>
    <submittedName>
        <fullName evidence="1">Uncharacterized protein</fullName>
    </submittedName>
</protein>
<organism evidence="1 2">
    <name type="scientific">Puccinia graminis f. sp. tritici</name>
    <dbReference type="NCBI Taxonomy" id="56615"/>
    <lineage>
        <taxon>Eukaryota</taxon>
        <taxon>Fungi</taxon>
        <taxon>Dikarya</taxon>
        <taxon>Basidiomycota</taxon>
        <taxon>Pucciniomycotina</taxon>
        <taxon>Pucciniomycetes</taxon>
        <taxon>Pucciniales</taxon>
        <taxon>Pucciniaceae</taxon>
        <taxon>Puccinia</taxon>
    </lineage>
</organism>
<accession>A0A5B0RDC4</accession>
<dbReference type="AlphaFoldDB" id="A0A5B0RDC4"/>
<dbReference type="Proteomes" id="UP000325313">
    <property type="component" value="Unassembled WGS sequence"/>
</dbReference>
<sequence length="220" mass="24429">MAYPSWHSFVPDRAPAVNLDTCHFPNLNFYCAHNSYDPSIHLDFNSVSAPHRGLIPPQLDIWARFWHDSTGLSFCGSFFDRSLDLDTVTTRMTCDTVNPSLIRFRPNSTNGISILTISPHQLPSPASYSQLSDLAFIFHYFHRVAFQTVLRLLRTTTAMSSNASTTSSPIEIPAPRGLVAIEQSLILLLLTIMEQLIGSDTLQLSGTPSQSDCEPIGIVF</sequence>
<gene>
    <name evidence="1" type="ORF">PGTUg99_002582</name>
</gene>
<name>A0A5B0RDC4_PUCGR</name>
<evidence type="ECO:0000313" key="2">
    <source>
        <dbReference type="Proteomes" id="UP000325313"/>
    </source>
</evidence>
<dbReference type="EMBL" id="VDEP01000217">
    <property type="protein sequence ID" value="KAA1122754.1"/>
    <property type="molecule type" value="Genomic_DNA"/>
</dbReference>
<proteinExistence type="predicted"/>